<organism evidence="1 2">
    <name type="scientific">Gigaspora margarita</name>
    <dbReference type="NCBI Taxonomy" id="4874"/>
    <lineage>
        <taxon>Eukaryota</taxon>
        <taxon>Fungi</taxon>
        <taxon>Fungi incertae sedis</taxon>
        <taxon>Mucoromycota</taxon>
        <taxon>Glomeromycotina</taxon>
        <taxon>Glomeromycetes</taxon>
        <taxon>Diversisporales</taxon>
        <taxon>Gigasporaceae</taxon>
        <taxon>Gigaspora</taxon>
    </lineage>
</organism>
<evidence type="ECO:0000313" key="1">
    <source>
        <dbReference type="EMBL" id="CAG8746528.1"/>
    </source>
</evidence>
<evidence type="ECO:0000313" key="2">
    <source>
        <dbReference type="Proteomes" id="UP000789901"/>
    </source>
</evidence>
<comment type="caution">
    <text evidence="1">The sequence shown here is derived from an EMBL/GenBank/DDBJ whole genome shotgun (WGS) entry which is preliminary data.</text>
</comment>
<accession>A0ABN7V9E1</accession>
<feature type="non-terminal residue" evidence="1">
    <location>
        <position position="48"/>
    </location>
</feature>
<dbReference type="Proteomes" id="UP000789901">
    <property type="component" value="Unassembled WGS sequence"/>
</dbReference>
<sequence>MNLKEFEFLIFELMNIKRIGDSSQENFGDCGGIVYRGIVVEYEEYEDG</sequence>
<proteinExistence type="predicted"/>
<dbReference type="EMBL" id="CAJVQB010011280">
    <property type="protein sequence ID" value="CAG8746528.1"/>
    <property type="molecule type" value="Genomic_DNA"/>
</dbReference>
<gene>
    <name evidence="1" type="ORF">GMARGA_LOCUS15936</name>
</gene>
<protein>
    <submittedName>
        <fullName evidence="1">17952_t:CDS:1</fullName>
    </submittedName>
</protein>
<name>A0ABN7V9E1_GIGMA</name>
<keyword evidence="2" id="KW-1185">Reference proteome</keyword>
<reference evidence="1 2" key="1">
    <citation type="submission" date="2021-06" db="EMBL/GenBank/DDBJ databases">
        <authorList>
            <person name="Kallberg Y."/>
            <person name="Tangrot J."/>
            <person name="Rosling A."/>
        </authorList>
    </citation>
    <scope>NUCLEOTIDE SEQUENCE [LARGE SCALE GENOMIC DNA]</scope>
    <source>
        <strain evidence="1 2">120-4 pot B 10/14</strain>
    </source>
</reference>